<evidence type="ECO:0000313" key="2">
    <source>
        <dbReference type="Proteomes" id="UP000736672"/>
    </source>
</evidence>
<dbReference type="AlphaFoldDB" id="A0A9P9JNA6"/>
<dbReference type="OrthoDB" id="5424209at2759"/>
<comment type="caution">
    <text evidence="1">The sequence shown here is derived from an EMBL/GenBank/DDBJ whole genome shotgun (WGS) entry which is preliminary data.</text>
</comment>
<name>A0A9P9JNA6_FUSSL</name>
<gene>
    <name evidence="1" type="ORF">B0J15DRAFT_472771</name>
</gene>
<evidence type="ECO:0000313" key="1">
    <source>
        <dbReference type="EMBL" id="KAH7231432.1"/>
    </source>
</evidence>
<dbReference type="EMBL" id="JAGTJS010000033">
    <property type="protein sequence ID" value="KAH7231432.1"/>
    <property type="molecule type" value="Genomic_DNA"/>
</dbReference>
<accession>A0A9P9JNA6</accession>
<protein>
    <submittedName>
        <fullName evidence="1">Uncharacterized protein</fullName>
    </submittedName>
</protein>
<reference evidence="1" key="1">
    <citation type="journal article" date="2021" name="Nat. Commun.">
        <title>Genetic determinants of endophytism in the Arabidopsis root mycobiome.</title>
        <authorList>
            <person name="Mesny F."/>
            <person name="Miyauchi S."/>
            <person name="Thiergart T."/>
            <person name="Pickel B."/>
            <person name="Atanasova L."/>
            <person name="Karlsson M."/>
            <person name="Huettel B."/>
            <person name="Barry K.W."/>
            <person name="Haridas S."/>
            <person name="Chen C."/>
            <person name="Bauer D."/>
            <person name="Andreopoulos W."/>
            <person name="Pangilinan J."/>
            <person name="LaButti K."/>
            <person name="Riley R."/>
            <person name="Lipzen A."/>
            <person name="Clum A."/>
            <person name="Drula E."/>
            <person name="Henrissat B."/>
            <person name="Kohler A."/>
            <person name="Grigoriev I.V."/>
            <person name="Martin F.M."/>
            <person name="Hacquard S."/>
        </authorList>
    </citation>
    <scope>NUCLEOTIDE SEQUENCE</scope>
    <source>
        <strain evidence="1">FSSC 5 MPI-SDFR-AT-0091</strain>
    </source>
</reference>
<organism evidence="1 2">
    <name type="scientific">Fusarium solani</name>
    <name type="common">Filamentous fungus</name>
    <dbReference type="NCBI Taxonomy" id="169388"/>
    <lineage>
        <taxon>Eukaryota</taxon>
        <taxon>Fungi</taxon>
        <taxon>Dikarya</taxon>
        <taxon>Ascomycota</taxon>
        <taxon>Pezizomycotina</taxon>
        <taxon>Sordariomycetes</taxon>
        <taxon>Hypocreomycetidae</taxon>
        <taxon>Hypocreales</taxon>
        <taxon>Nectriaceae</taxon>
        <taxon>Fusarium</taxon>
        <taxon>Fusarium solani species complex</taxon>
    </lineage>
</organism>
<sequence length="268" mass="29938">MSLPCHDALNYLPTGPHSLPMFGQPNHEGTECLYLRERGTSRILALTCRHVVLDEHQPNEDYLYDKSDPASQLTMIQHADGTHRDIMALITSQKNNLKCSKTLLEKMTIPDDKKRKEMSVLDAKVTLLGQAEQTLASVEDHTSRIFGHVLFSPKLSNEVNGTYVVGVERLRDWALIELHADKHHVPPHKLENRVAVTPGDVEAITAAAKADGSESRVKLWVHSTRNNLQLGDTISETEVKKPPPEYESTSLGEPAIIVAKYGRTWPDN</sequence>
<proteinExistence type="predicted"/>
<dbReference type="Proteomes" id="UP000736672">
    <property type="component" value="Unassembled WGS sequence"/>
</dbReference>
<keyword evidence="2" id="KW-1185">Reference proteome</keyword>